<dbReference type="AlphaFoldDB" id="A7RK25"/>
<dbReference type="InParanoid" id="A7RK25"/>
<dbReference type="FunFam" id="2.60.120.260:FF:000016">
    <property type="entry name" value="Contactin-associated protein-like 4 isoform 1"/>
    <property type="match status" value="1"/>
</dbReference>
<evidence type="ECO:0000256" key="1">
    <source>
        <dbReference type="SAM" id="MobiDB-lite"/>
    </source>
</evidence>
<dbReference type="SUPFAM" id="SSF49785">
    <property type="entry name" value="Galactose-binding domain-like"/>
    <property type="match status" value="1"/>
</dbReference>
<proteinExistence type="predicted"/>
<feature type="region of interest" description="Disordered" evidence="1">
    <location>
        <begin position="1"/>
        <end position="42"/>
    </location>
</feature>
<reference evidence="3 4" key="1">
    <citation type="journal article" date="2007" name="Science">
        <title>Sea anemone genome reveals ancestral eumetazoan gene repertoire and genomic organization.</title>
        <authorList>
            <person name="Putnam N.H."/>
            <person name="Srivastava M."/>
            <person name="Hellsten U."/>
            <person name="Dirks B."/>
            <person name="Chapman J."/>
            <person name="Salamov A."/>
            <person name="Terry A."/>
            <person name="Shapiro H."/>
            <person name="Lindquist E."/>
            <person name="Kapitonov V.V."/>
            <person name="Jurka J."/>
            <person name="Genikhovich G."/>
            <person name="Grigoriev I.V."/>
            <person name="Lucas S.M."/>
            <person name="Steele R.E."/>
            <person name="Finnerty J.R."/>
            <person name="Technau U."/>
            <person name="Martindale M.Q."/>
            <person name="Rokhsar D.S."/>
        </authorList>
    </citation>
    <scope>NUCLEOTIDE SEQUENCE [LARGE SCALE GENOMIC DNA]</scope>
    <source>
        <strain evidence="4">CH2 X CH6</strain>
    </source>
</reference>
<organism evidence="3 4">
    <name type="scientific">Nematostella vectensis</name>
    <name type="common">Starlet sea anemone</name>
    <dbReference type="NCBI Taxonomy" id="45351"/>
    <lineage>
        <taxon>Eukaryota</taxon>
        <taxon>Metazoa</taxon>
        <taxon>Cnidaria</taxon>
        <taxon>Anthozoa</taxon>
        <taxon>Hexacorallia</taxon>
        <taxon>Actiniaria</taxon>
        <taxon>Edwardsiidae</taxon>
        <taxon>Nematostella</taxon>
    </lineage>
</organism>
<dbReference type="PROSITE" id="PS01285">
    <property type="entry name" value="FA58C_1"/>
    <property type="match status" value="1"/>
</dbReference>
<dbReference type="Gene3D" id="2.60.120.260">
    <property type="entry name" value="Galactose-binding domain-like"/>
    <property type="match status" value="1"/>
</dbReference>
<dbReference type="PANTHER" id="PTHR24543:SF325">
    <property type="entry name" value="F5_8 TYPE C DOMAIN-CONTAINING PROTEIN"/>
    <property type="match status" value="1"/>
</dbReference>
<dbReference type="PROSITE" id="PS50022">
    <property type="entry name" value="FA58C_3"/>
    <property type="match status" value="1"/>
</dbReference>
<dbReference type="InterPro" id="IPR008979">
    <property type="entry name" value="Galactose-bd-like_sf"/>
</dbReference>
<dbReference type="EMBL" id="DS469515">
    <property type="protein sequence ID" value="EDO48093.1"/>
    <property type="molecule type" value="Genomic_DNA"/>
</dbReference>
<sequence length="163" mass="18578">PMGIEDGRIPNRAITASSESDRDHGAARARLNTRKEGKKRGAWSAKKLDRRQWLQVDLGKQALITKVLTQGRQDHNQWVKTYKLLLLSSNPLFEIFSCGFTNHVLCSQVFLGNSDRNTVAIRSLGRGVRARYVRIHPLTWHGHISMRIELLGRRPGKRVFIVT</sequence>
<evidence type="ECO:0000313" key="3">
    <source>
        <dbReference type="EMBL" id="EDO48093.1"/>
    </source>
</evidence>
<dbReference type="OMA" id="MGIEDGR"/>
<dbReference type="InterPro" id="IPR000421">
    <property type="entry name" value="FA58C"/>
</dbReference>
<dbReference type="Proteomes" id="UP000001593">
    <property type="component" value="Unassembled WGS sequence"/>
</dbReference>
<dbReference type="Pfam" id="PF00754">
    <property type="entry name" value="F5_F8_type_C"/>
    <property type="match status" value="1"/>
</dbReference>
<dbReference type="eggNOG" id="KOG2649">
    <property type="taxonomic scope" value="Eukaryota"/>
</dbReference>
<dbReference type="PhylomeDB" id="A7RK25"/>
<name>A7RK25_NEMVE</name>
<dbReference type="HOGENOM" id="CLU_030066_1_2_1"/>
<evidence type="ECO:0000259" key="2">
    <source>
        <dbReference type="PROSITE" id="PS50022"/>
    </source>
</evidence>
<gene>
    <name evidence="3" type="ORF">NEMVEDRAFT_v1g84678</name>
</gene>
<feature type="non-terminal residue" evidence="3">
    <location>
        <position position="1"/>
    </location>
</feature>
<dbReference type="CDD" id="cd00057">
    <property type="entry name" value="FA58C"/>
    <property type="match status" value="1"/>
</dbReference>
<dbReference type="STRING" id="45351.A7RK25"/>
<feature type="domain" description="F5/8 type C" evidence="2">
    <location>
        <begin position="1"/>
        <end position="153"/>
    </location>
</feature>
<keyword evidence="4" id="KW-1185">Reference proteome</keyword>
<accession>A7RK25</accession>
<dbReference type="PANTHER" id="PTHR24543">
    <property type="entry name" value="MULTICOPPER OXIDASE-RELATED"/>
    <property type="match status" value="1"/>
</dbReference>
<evidence type="ECO:0000313" key="4">
    <source>
        <dbReference type="Proteomes" id="UP000001593"/>
    </source>
</evidence>
<dbReference type="SMART" id="SM00231">
    <property type="entry name" value="FA58C"/>
    <property type="match status" value="1"/>
</dbReference>
<protein>
    <recommendedName>
        <fullName evidence="2">F5/8 type C domain-containing protein</fullName>
    </recommendedName>
</protein>